<comment type="caution">
    <text evidence="1">The sequence shown here is derived from an EMBL/GenBank/DDBJ whole genome shotgun (WGS) entry which is preliminary data.</text>
</comment>
<dbReference type="AlphaFoldDB" id="A0A354M6E4"/>
<reference evidence="1 2" key="1">
    <citation type="journal article" date="2018" name="Nat. Biotechnol.">
        <title>A standardized bacterial taxonomy based on genome phylogeny substantially revises the tree of life.</title>
        <authorList>
            <person name="Parks D.H."/>
            <person name="Chuvochina M."/>
            <person name="Waite D.W."/>
            <person name="Rinke C."/>
            <person name="Skarshewski A."/>
            <person name="Chaumeil P.A."/>
            <person name="Hugenholtz P."/>
        </authorList>
    </citation>
    <scope>NUCLEOTIDE SEQUENCE [LARGE SCALE GENOMIC DNA]</scope>
    <source>
        <strain evidence="1">UBA11482</strain>
    </source>
</reference>
<evidence type="ECO:0008006" key="3">
    <source>
        <dbReference type="Google" id="ProtNLM"/>
    </source>
</evidence>
<dbReference type="EMBL" id="DNWC01000171">
    <property type="protein sequence ID" value="HBJ10083.1"/>
    <property type="molecule type" value="Genomic_DNA"/>
</dbReference>
<accession>A0A354M6E4</accession>
<dbReference type="Proteomes" id="UP000262954">
    <property type="component" value="Unassembled WGS sequence"/>
</dbReference>
<dbReference type="Pfam" id="PF06074">
    <property type="entry name" value="Portal_Mu"/>
    <property type="match status" value="1"/>
</dbReference>
<organism evidence="1 2">
    <name type="scientific">Coprobacter fastidiosus</name>
    <dbReference type="NCBI Taxonomy" id="1099853"/>
    <lineage>
        <taxon>Bacteria</taxon>
        <taxon>Pseudomonadati</taxon>
        <taxon>Bacteroidota</taxon>
        <taxon>Bacteroidia</taxon>
        <taxon>Bacteroidales</taxon>
        <taxon>Barnesiellaceae</taxon>
        <taxon>Coprobacter</taxon>
    </lineage>
</organism>
<protein>
    <recommendedName>
        <fullName evidence="3">DUF935 domain-containing protein</fullName>
    </recommendedName>
</protein>
<evidence type="ECO:0000313" key="1">
    <source>
        <dbReference type="EMBL" id="HBJ10083.1"/>
    </source>
</evidence>
<sequence>MSTKFKKYTRKQPYFNPTAKIDRTNGMKDRNDTFITKIIAEFKDRQRAEIQKWRRALSAATDPENPVLYPLQDLYDNLSSDGHYISQTEMRKAATLCSNFSINDPSGKEQAGKTAFFKQQWFYDFMEDALDSIIRGYTLLELVNPLKPKFQLIPRRNIVPLKHKILLSVSDSKGVDYVSFIGDTLIEIGNPDDLGLLSNLCGQLIWKRNAQQSWAEFSERFGMPMITATTNKSSDAEIAKIRAMLATLGEAAQAVLPEGTTIDIKPAAGSDSYNVYDKQIDRINTEISKAICGGTMVSDDGSSRSQSEVHERNLDDKIAARDKRIITFITNDQLIPMLARFGHDLNPEKDIFTFDQTYELTLKEQWDIVNQASYRYDIPADWVSKTFGFPIIGEKEVQPGLFNMTAQHKEPSPGIGGGGFYENFR</sequence>
<proteinExistence type="predicted"/>
<dbReference type="InterPro" id="IPR009279">
    <property type="entry name" value="Portal_Mu"/>
</dbReference>
<evidence type="ECO:0000313" key="2">
    <source>
        <dbReference type="Proteomes" id="UP000262954"/>
    </source>
</evidence>
<name>A0A354M6E4_9BACT</name>
<gene>
    <name evidence="1" type="ORF">DDY73_13880</name>
</gene>